<keyword evidence="4" id="KW-1185">Reference proteome</keyword>
<dbReference type="HOGENOM" id="CLU_028381_3_0_1"/>
<reference evidence="3" key="3">
    <citation type="submission" date="2025-09" db="UniProtKB">
        <authorList>
            <consortium name="Ensembl"/>
        </authorList>
    </citation>
    <scope>IDENTIFICATION</scope>
</reference>
<dbReference type="InterPro" id="IPR051135">
    <property type="entry name" value="Gal/GlcNAc/GalNAc_ST"/>
</dbReference>
<protein>
    <recommendedName>
        <fullName evidence="1">Sulfotransferase</fullName>
        <ecNumber evidence="1">2.8.2.-</ecNumber>
    </recommendedName>
</protein>
<dbReference type="SUPFAM" id="SSF52540">
    <property type="entry name" value="P-loop containing nucleoside triphosphate hydrolases"/>
    <property type="match status" value="1"/>
</dbReference>
<dbReference type="Proteomes" id="UP000008144">
    <property type="component" value="Unassembled WGS sequence"/>
</dbReference>
<proteinExistence type="inferred from homology"/>
<reference evidence="4" key="1">
    <citation type="journal article" date="2002" name="Science">
        <title>The draft genome of Ciona intestinalis: insights into chordate and vertebrate origins.</title>
        <authorList>
            <person name="Dehal P."/>
            <person name="Satou Y."/>
            <person name="Campbell R.K."/>
            <person name="Chapman J."/>
            <person name="Degnan B."/>
            <person name="De Tomaso A."/>
            <person name="Davidson B."/>
            <person name="Di Gregorio A."/>
            <person name="Gelpke M."/>
            <person name="Goodstein D.M."/>
            <person name="Harafuji N."/>
            <person name="Hastings K.E."/>
            <person name="Ho I."/>
            <person name="Hotta K."/>
            <person name="Huang W."/>
            <person name="Kawashima T."/>
            <person name="Lemaire P."/>
            <person name="Martinez D."/>
            <person name="Meinertzhagen I.A."/>
            <person name="Necula S."/>
            <person name="Nonaka M."/>
            <person name="Putnam N."/>
            <person name="Rash S."/>
            <person name="Saiga H."/>
            <person name="Satake M."/>
            <person name="Terry A."/>
            <person name="Yamada L."/>
            <person name="Wang H.G."/>
            <person name="Awazu S."/>
            <person name="Azumi K."/>
            <person name="Boore J."/>
            <person name="Branno M."/>
            <person name="Chin-Bow S."/>
            <person name="DeSantis R."/>
            <person name="Doyle S."/>
            <person name="Francino P."/>
            <person name="Keys D.N."/>
            <person name="Haga S."/>
            <person name="Hayashi H."/>
            <person name="Hino K."/>
            <person name="Imai K.S."/>
            <person name="Inaba K."/>
            <person name="Kano S."/>
            <person name="Kobayashi K."/>
            <person name="Kobayashi M."/>
            <person name="Lee B.I."/>
            <person name="Makabe K.W."/>
            <person name="Manohar C."/>
            <person name="Matassi G."/>
            <person name="Medina M."/>
            <person name="Mochizuki Y."/>
            <person name="Mount S."/>
            <person name="Morishita T."/>
            <person name="Miura S."/>
            <person name="Nakayama A."/>
            <person name="Nishizaka S."/>
            <person name="Nomoto H."/>
            <person name="Ohta F."/>
            <person name="Oishi K."/>
            <person name="Rigoutsos I."/>
            <person name="Sano M."/>
            <person name="Sasaki A."/>
            <person name="Sasakura Y."/>
            <person name="Shoguchi E."/>
            <person name="Shin-i T."/>
            <person name="Spagnuolo A."/>
            <person name="Stainier D."/>
            <person name="Suzuki M.M."/>
            <person name="Tassy O."/>
            <person name="Takatori N."/>
            <person name="Tokuoka M."/>
            <person name="Yagi K."/>
            <person name="Yoshizaki F."/>
            <person name="Wada S."/>
            <person name="Zhang C."/>
            <person name="Hyatt P.D."/>
            <person name="Larimer F."/>
            <person name="Detter C."/>
            <person name="Doggett N."/>
            <person name="Glavina T."/>
            <person name="Hawkins T."/>
            <person name="Richardson P."/>
            <person name="Lucas S."/>
            <person name="Kohara Y."/>
            <person name="Levine M."/>
            <person name="Satoh N."/>
            <person name="Rokhsar D.S."/>
        </authorList>
    </citation>
    <scope>NUCLEOTIDE SEQUENCE [LARGE SCALE GENOMIC DNA]</scope>
</reference>
<keyword evidence="1" id="KW-0808">Transferase</keyword>
<dbReference type="FunFam" id="3.40.50.300:FF:004300">
    <property type="entry name" value="Sulfotransferase"/>
    <property type="match status" value="1"/>
</dbReference>
<dbReference type="Pfam" id="PF00685">
    <property type="entry name" value="Sulfotransfer_1"/>
    <property type="match status" value="1"/>
</dbReference>
<dbReference type="GO" id="GO:0001517">
    <property type="term" value="F:N-acetylglucosamine 6-O-sulfotransferase activity"/>
    <property type="evidence" value="ECO:0000318"/>
    <property type="project" value="GO_Central"/>
</dbReference>
<dbReference type="OMA" id="YHVQSAL"/>
<evidence type="ECO:0000259" key="2">
    <source>
        <dbReference type="Pfam" id="PF00685"/>
    </source>
</evidence>
<dbReference type="PANTHER" id="PTHR10704">
    <property type="entry name" value="CARBOHYDRATE SULFOTRANSFERASE"/>
    <property type="match status" value="1"/>
</dbReference>
<organism evidence="3 4">
    <name type="scientific">Ciona intestinalis</name>
    <name type="common">Transparent sea squirt</name>
    <name type="synonym">Ascidia intestinalis</name>
    <dbReference type="NCBI Taxonomy" id="7719"/>
    <lineage>
        <taxon>Eukaryota</taxon>
        <taxon>Metazoa</taxon>
        <taxon>Chordata</taxon>
        <taxon>Tunicata</taxon>
        <taxon>Ascidiacea</taxon>
        <taxon>Phlebobranchia</taxon>
        <taxon>Cionidae</taxon>
        <taxon>Ciona</taxon>
    </lineage>
</organism>
<dbReference type="EC" id="2.8.2.-" evidence="1"/>
<dbReference type="GO" id="GO:0006044">
    <property type="term" value="P:N-acetylglucosamine metabolic process"/>
    <property type="evidence" value="ECO:0000318"/>
    <property type="project" value="GO_Central"/>
</dbReference>
<comment type="similarity">
    <text evidence="1">Belongs to the sulfotransferase 1 family.</text>
</comment>
<dbReference type="GO" id="GO:0006790">
    <property type="term" value="P:sulfur compound metabolic process"/>
    <property type="evidence" value="ECO:0000318"/>
    <property type="project" value="GO_Central"/>
</dbReference>
<dbReference type="Ensembl" id="ENSCINT00000030629.1">
    <property type="protein sequence ID" value="ENSCINP00000035756.1"/>
    <property type="gene ID" value="ENSCING00000020563.1"/>
</dbReference>
<sequence>TGVILLTNYRSGSTFLGQLFNQHPDVFYQFEPLYPFTGGCGYQTSVKVALLKRLLKCDIPHATDTLSKVTFKYSFCSNYRKKTKELCTRHLCPFGRPDRCYGCGPLHLPRVMNVCRAKKMSAIKVIRLCDIRALKPLLEDPALNFKIIHLVRDPRGIASSRLKINKDWNKVSYELNQTCDRLLSNIAAGDSNTLGTKWLRGRYMKVKYEDLSLEPIRTTKQIYNFTGLKFLPSVERWINANTRASKSKRDPYSTSRDSAYTMEAWRNFLTIEQVLSIQKDCWQVMNKTGYKTVVIEAELTNLNVKLVRPRDFKKSYL</sequence>
<dbReference type="AlphaFoldDB" id="H2Y1H2"/>
<dbReference type="InterPro" id="IPR000863">
    <property type="entry name" value="Sulfotransferase_dom"/>
</dbReference>
<dbReference type="PANTHER" id="PTHR10704:SF71">
    <property type="entry name" value="CARBOHYDRATE SULFOTRANSFERASE 1-LIKE"/>
    <property type="match status" value="1"/>
</dbReference>
<dbReference type="InterPro" id="IPR027417">
    <property type="entry name" value="P-loop_NTPase"/>
</dbReference>
<evidence type="ECO:0000313" key="4">
    <source>
        <dbReference type="Proteomes" id="UP000008144"/>
    </source>
</evidence>
<dbReference type="InParanoid" id="H2Y1H2"/>
<evidence type="ECO:0000256" key="1">
    <source>
        <dbReference type="RuleBase" id="RU361155"/>
    </source>
</evidence>
<accession>H2Y1H2</accession>
<dbReference type="FunCoup" id="H2Y1H2">
    <property type="interactions" value="1"/>
</dbReference>
<reference evidence="3" key="2">
    <citation type="submission" date="2025-08" db="UniProtKB">
        <authorList>
            <consortium name="Ensembl"/>
        </authorList>
    </citation>
    <scope>IDENTIFICATION</scope>
</reference>
<feature type="domain" description="Sulfotransferase" evidence="2">
    <location>
        <begin position="3"/>
        <end position="289"/>
    </location>
</feature>
<evidence type="ECO:0000313" key="3">
    <source>
        <dbReference type="Ensembl" id="ENSCINP00000035756.1"/>
    </source>
</evidence>
<dbReference type="Gene3D" id="3.40.50.300">
    <property type="entry name" value="P-loop containing nucleotide triphosphate hydrolases"/>
    <property type="match status" value="1"/>
</dbReference>
<dbReference type="GeneTree" id="ENSGT00940000164976"/>
<name>H2Y1H2_CIOIN</name>